<protein>
    <submittedName>
        <fullName evidence="2">Glycosyltransferase involved in cell wall bisynthesis</fullName>
    </submittedName>
</protein>
<feature type="domain" description="Glycosyltransferase 2-like" evidence="1">
    <location>
        <begin position="10"/>
        <end position="186"/>
    </location>
</feature>
<reference evidence="2 3" key="1">
    <citation type="submission" date="2017-08" db="EMBL/GenBank/DDBJ databases">
        <authorList>
            <person name="de Groot N.N."/>
        </authorList>
    </citation>
    <scope>NUCLEOTIDE SEQUENCE [LARGE SCALE GENOMIC DNA]</scope>
    <source>
        <strain evidence="2 3">HM2</strain>
    </source>
</reference>
<evidence type="ECO:0000313" key="2">
    <source>
        <dbReference type="EMBL" id="SUQ25989.1"/>
    </source>
</evidence>
<dbReference type="PANTHER" id="PTHR48090">
    <property type="entry name" value="UNDECAPRENYL-PHOSPHATE 4-DEOXY-4-FORMAMIDO-L-ARABINOSE TRANSFERASE-RELATED"/>
    <property type="match status" value="1"/>
</dbReference>
<name>A0A380S815_FIBSU</name>
<proteinExistence type="predicted"/>
<dbReference type="GO" id="GO:0016740">
    <property type="term" value="F:transferase activity"/>
    <property type="evidence" value="ECO:0007669"/>
    <property type="project" value="UniProtKB-KW"/>
</dbReference>
<sequence>MDPKSIDYFIFVPAYNVERTLGEVLSKIDESVLARAHVLVIDDGSRDGTAQAYERFMSSCAENAESAENARIEYFRFEKNSGYGAVVKKGLAEGIASGAAFVACLHGDGQYPAEKLGEFFAEMEHCNLDLLQGSRHAIAGEAKRGGMPLYKRIGGAFLTALENLSFRVKLTDRHSGFIVYSSRFLKTLDLNKLSTSFDIDLELISIADARHFAIAELPIPTRYADEKSNLNVVTYGMRVLRQIWRRKFFFITFIL</sequence>
<accession>A0A380S815</accession>
<dbReference type="PANTHER" id="PTHR48090:SF7">
    <property type="entry name" value="RFBJ PROTEIN"/>
    <property type="match status" value="1"/>
</dbReference>
<organism evidence="2 3">
    <name type="scientific">Fibrobacter succinogenes</name>
    <name type="common">Bacteroides succinogenes</name>
    <dbReference type="NCBI Taxonomy" id="833"/>
    <lineage>
        <taxon>Bacteria</taxon>
        <taxon>Pseudomonadati</taxon>
        <taxon>Fibrobacterota</taxon>
        <taxon>Fibrobacteria</taxon>
        <taxon>Fibrobacterales</taxon>
        <taxon>Fibrobacteraceae</taxon>
        <taxon>Fibrobacter</taxon>
    </lineage>
</organism>
<dbReference type="Gene3D" id="3.90.550.10">
    <property type="entry name" value="Spore Coat Polysaccharide Biosynthesis Protein SpsA, Chain A"/>
    <property type="match status" value="1"/>
</dbReference>
<dbReference type="InterPro" id="IPR029044">
    <property type="entry name" value="Nucleotide-diphossugar_trans"/>
</dbReference>
<dbReference type="EMBL" id="UHJL01000005">
    <property type="protein sequence ID" value="SUQ25989.1"/>
    <property type="molecule type" value="Genomic_DNA"/>
</dbReference>
<gene>
    <name evidence="2" type="ORF">SAMN05661053_2793</name>
</gene>
<dbReference type="RefSeq" id="WP_109573595.1">
    <property type="nucleotide sequence ID" value="NZ_UHJL01000005.1"/>
</dbReference>
<keyword evidence="2" id="KW-0808">Transferase</keyword>
<dbReference type="SUPFAM" id="SSF53448">
    <property type="entry name" value="Nucleotide-diphospho-sugar transferases"/>
    <property type="match status" value="1"/>
</dbReference>
<evidence type="ECO:0000313" key="3">
    <source>
        <dbReference type="Proteomes" id="UP000255423"/>
    </source>
</evidence>
<dbReference type="CDD" id="cd04179">
    <property type="entry name" value="DPM_DPG-synthase_like"/>
    <property type="match status" value="1"/>
</dbReference>
<dbReference type="InterPro" id="IPR050256">
    <property type="entry name" value="Glycosyltransferase_2"/>
</dbReference>
<dbReference type="AlphaFoldDB" id="A0A380S815"/>
<dbReference type="InterPro" id="IPR001173">
    <property type="entry name" value="Glyco_trans_2-like"/>
</dbReference>
<evidence type="ECO:0000259" key="1">
    <source>
        <dbReference type="Pfam" id="PF00535"/>
    </source>
</evidence>
<dbReference type="Pfam" id="PF00535">
    <property type="entry name" value="Glycos_transf_2"/>
    <property type="match status" value="1"/>
</dbReference>
<dbReference type="Proteomes" id="UP000255423">
    <property type="component" value="Unassembled WGS sequence"/>
</dbReference>